<organism evidence="1 2">
    <name type="scientific">Beauveria bassiana D1-5</name>
    <dbReference type="NCBI Taxonomy" id="1245745"/>
    <lineage>
        <taxon>Eukaryota</taxon>
        <taxon>Fungi</taxon>
        <taxon>Dikarya</taxon>
        <taxon>Ascomycota</taxon>
        <taxon>Pezizomycotina</taxon>
        <taxon>Sordariomycetes</taxon>
        <taxon>Hypocreomycetidae</taxon>
        <taxon>Hypocreales</taxon>
        <taxon>Cordycipitaceae</taxon>
        <taxon>Beauveria</taxon>
    </lineage>
</organism>
<evidence type="ECO:0000313" key="1">
    <source>
        <dbReference type="EMBL" id="KGQ02852.1"/>
    </source>
</evidence>
<dbReference type="AlphaFoldDB" id="A0A0A2V945"/>
<proteinExistence type="predicted"/>
<dbReference type="HOGENOM" id="CLU_1796121_0_0_1"/>
<protein>
    <submittedName>
        <fullName evidence="1">Uncharacterized protein</fullName>
    </submittedName>
</protein>
<reference evidence="1 2" key="1">
    <citation type="submission" date="2012-10" db="EMBL/GenBank/DDBJ databases">
        <title>Genome sequencing and analysis of entomopathogenic fungi Beauveria bassiana D1-5.</title>
        <authorList>
            <person name="Li Q."/>
            <person name="Wang L."/>
            <person name="Zhang Z."/>
            <person name="Wang Q."/>
            <person name="Ren J."/>
            <person name="Wang M."/>
            <person name="Xu W."/>
            <person name="Wang J."/>
            <person name="Lu Y."/>
            <person name="Du Q."/>
            <person name="Sun Z."/>
        </authorList>
    </citation>
    <scope>NUCLEOTIDE SEQUENCE [LARGE SCALE GENOMIC DNA]</scope>
    <source>
        <strain evidence="1 2">D1-5</strain>
    </source>
</reference>
<accession>A0A0A2V945</accession>
<name>A0A0A2V945_BEABA</name>
<evidence type="ECO:0000313" key="2">
    <source>
        <dbReference type="Proteomes" id="UP000030106"/>
    </source>
</evidence>
<comment type="caution">
    <text evidence="1">The sequence shown here is derived from an EMBL/GenBank/DDBJ whole genome shotgun (WGS) entry which is preliminary data.</text>
</comment>
<sequence>MPILASRRRQGVKRRVGKVQAGRTVRVPCRIGTVGTALATIADEEGRVGDHAIERDNDPLATILSAARLCLQREVAHSHEVVGIDAVERQGRIEIAHNASLVLQAEIGTTGLRLLDVIVVGAEALPMKDYMLGRCRGGQSQWQR</sequence>
<gene>
    <name evidence="1" type="ORF">BBAD15_g11931</name>
</gene>
<dbReference type="Proteomes" id="UP000030106">
    <property type="component" value="Unassembled WGS sequence"/>
</dbReference>
<dbReference type="EMBL" id="ANFO01001371">
    <property type="protein sequence ID" value="KGQ02852.1"/>
    <property type="molecule type" value="Genomic_DNA"/>
</dbReference>